<keyword evidence="3" id="KW-1185">Reference proteome</keyword>
<keyword evidence="1" id="KW-0472">Membrane</keyword>
<protein>
    <recommendedName>
        <fullName evidence="4">Transmembrane protein</fullName>
    </recommendedName>
</protein>
<name>A0AA88KYC3_NAELO</name>
<keyword evidence="1" id="KW-0812">Transmembrane</keyword>
<feature type="transmembrane region" description="Helical" evidence="1">
    <location>
        <begin position="68"/>
        <end position="92"/>
    </location>
</feature>
<evidence type="ECO:0000256" key="1">
    <source>
        <dbReference type="SAM" id="Phobius"/>
    </source>
</evidence>
<evidence type="ECO:0000313" key="2">
    <source>
        <dbReference type="EMBL" id="KAG2393880.1"/>
    </source>
</evidence>
<comment type="caution">
    <text evidence="2">The sequence shown here is derived from an EMBL/GenBank/DDBJ whole genome shotgun (WGS) entry which is preliminary data.</text>
</comment>
<dbReference type="Proteomes" id="UP000816034">
    <property type="component" value="Unassembled WGS sequence"/>
</dbReference>
<sequence>MSGTREQCLAFLKNFKRPSITVLVGSIASVIGFLALLAGIILGAITIWAEVKYYSFFSADVYQGVLGLMIGGGVVMTFGLCAVCGGCFGCYFGWIQLGRECCCGESCCLCVGDGCECLAERVLETSCCELLYEWGKGAPREQNRHPNI</sequence>
<accession>A0AA88KYC3</accession>
<dbReference type="AlphaFoldDB" id="A0AA88KYC3"/>
<proteinExistence type="predicted"/>
<dbReference type="EMBL" id="PYSW02000001">
    <property type="protein sequence ID" value="KAG2393880.1"/>
    <property type="molecule type" value="Genomic_DNA"/>
</dbReference>
<keyword evidence="1" id="KW-1133">Transmembrane helix</keyword>
<feature type="transmembrane region" description="Helical" evidence="1">
    <location>
        <begin position="20"/>
        <end position="48"/>
    </location>
</feature>
<dbReference type="RefSeq" id="XP_044555774.1">
    <property type="nucleotide sequence ID" value="XM_044693195.1"/>
</dbReference>
<dbReference type="GeneID" id="68096099"/>
<gene>
    <name evidence="2" type="ORF">C9374_003644</name>
</gene>
<organism evidence="2 3">
    <name type="scientific">Naegleria lovaniensis</name>
    <name type="common">Amoeba</name>
    <dbReference type="NCBI Taxonomy" id="51637"/>
    <lineage>
        <taxon>Eukaryota</taxon>
        <taxon>Discoba</taxon>
        <taxon>Heterolobosea</taxon>
        <taxon>Tetramitia</taxon>
        <taxon>Eutetramitia</taxon>
        <taxon>Vahlkampfiidae</taxon>
        <taxon>Naegleria</taxon>
    </lineage>
</organism>
<reference evidence="2 3" key="1">
    <citation type="journal article" date="2018" name="BMC Genomics">
        <title>The genome of Naegleria lovaniensis, the basis for a comparative approach to unravel pathogenicity factors of the human pathogenic amoeba N. fowleri.</title>
        <authorList>
            <person name="Liechti N."/>
            <person name="Schurch N."/>
            <person name="Bruggmann R."/>
            <person name="Wittwer M."/>
        </authorList>
    </citation>
    <scope>NUCLEOTIDE SEQUENCE [LARGE SCALE GENOMIC DNA]</scope>
    <source>
        <strain evidence="2 3">ATCC 30569</strain>
    </source>
</reference>
<evidence type="ECO:0008006" key="4">
    <source>
        <dbReference type="Google" id="ProtNLM"/>
    </source>
</evidence>
<evidence type="ECO:0000313" key="3">
    <source>
        <dbReference type="Proteomes" id="UP000816034"/>
    </source>
</evidence>